<protein>
    <submittedName>
        <fullName evidence="1">Uncharacterized protein</fullName>
    </submittedName>
</protein>
<accession>A0A518BP07</accession>
<dbReference type="KEGG" id="pbap:Pla133_38130"/>
<evidence type="ECO:0000313" key="1">
    <source>
        <dbReference type="EMBL" id="QDU68710.1"/>
    </source>
</evidence>
<gene>
    <name evidence="1" type="ORF">Pla133_38130</name>
</gene>
<reference evidence="1 2" key="1">
    <citation type="submission" date="2019-02" db="EMBL/GenBank/DDBJ databases">
        <title>Deep-cultivation of Planctomycetes and their phenomic and genomic characterization uncovers novel biology.</title>
        <authorList>
            <person name="Wiegand S."/>
            <person name="Jogler M."/>
            <person name="Boedeker C."/>
            <person name="Pinto D."/>
            <person name="Vollmers J."/>
            <person name="Rivas-Marin E."/>
            <person name="Kohn T."/>
            <person name="Peeters S.H."/>
            <person name="Heuer A."/>
            <person name="Rast P."/>
            <person name="Oberbeckmann S."/>
            <person name="Bunk B."/>
            <person name="Jeske O."/>
            <person name="Meyerdierks A."/>
            <person name="Storesund J.E."/>
            <person name="Kallscheuer N."/>
            <person name="Luecker S."/>
            <person name="Lage O.M."/>
            <person name="Pohl T."/>
            <person name="Merkel B.J."/>
            <person name="Hornburger P."/>
            <person name="Mueller R.-W."/>
            <person name="Bruemmer F."/>
            <person name="Labrenz M."/>
            <person name="Spormann A.M."/>
            <person name="Op den Camp H."/>
            <person name="Overmann J."/>
            <person name="Amann R."/>
            <person name="Jetten M.S.M."/>
            <person name="Mascher T."/>
            <person name="Medema M.H."/>
            <person name="Devos D.P."/>
            <person name="Kaster A.-K."/>
            <person name="Ovreas L."/>
            <person name="Rohde M."/>
            <person name="Galperin M.Y."/>
            <person name="Jogler C."/>
        </authorList>
    </citation>
    <scope>NUCLEOTIDE SEQUENCE [LARGE SCALE GENOMIC DNA]</scope>
    <source>
        <strain evidence="1 2">Pla133</strain>
    </source>
</reference>
<dbReference type="AlphaFoldDB" id="A0A518BP07"/>
<keyword evidence="2" id="KW-1185">Reference proteome</keyword>
<dbReference type="Proteomes" id="UP000316921">
    <property type="component" value="Chromosome"/>
</dbReference>
<dbReference type="EMBL" id="CP036287">
    <property type="protein sequence ID" value="QDU68710.1"/>
    <property type="molecule type" value="Genomic_DNA"/>
</dbReference>
<evidence type="ECO:0000313" key="2">
    <source>
        <dbReference type="Proteomes" id="UP000316921"/>
    </source>
</evidence>
<proteinExistence type="predicted"/>
<name>A0A518BP07_9BACT</name>
<dbReference type="RefSeq" id="WP_145067948.1">
    <property type="nucleotide sequence ID" value="NZ_CP036287.1"/>
</dbReference>
<sequence length="416" mass="44185">MQTWADVTTAIHDRLRRSARADRLLVVLRLDQLPADPAQGGAELIETWRWFQNQPGSGAAISVDRCEGGRDEALGRLRALSAPHQVRIPGDLFGFGDLDLNHWRGAGWRPAVVVDARSDAVDRSETLAGDRSAEVAVVAAPDLAVANPTATVRAGVVHPAGAEAAEGSEPRPAPPEVTWRGVGTREDLDAFLGSTVRWAEIPIRRGGQGDVVLAGEDGFQPSLDEVLGVLAQCNKGARLRLDSDPRLRARVLRILVQSGFSNQDLRLAAEPLSGASIGFQELADACPGALLECPLDFLGPVLAIDPLAARALVESLTSQGVGRFLLARGGGDRLAVSAALRSWGQRYDVGNIEDLGGLLEVFREGPSGLTTDFGLATRPRLRQAVDAAMGAAPPVARQLVRRSQAGGSRLPRSPRI</sequence>
<organism evidence="1 2">
    <name type="scientific">Engelhardtia mirabilis</name>
    <dbReference type="NCBI Taxonomy" id="2528011"/>
    <lineage>
        <taxon>Bacteria</taxon>
        <taxon>Pseudomonadati</taxon>
        <taxon>Planctomycetota</taxon>
        <taxon>Planctomycetia</taxon>
        <taxon>Planctomycetia incertae sedis</taxon>
        <taxon>Engelhardtia</taxon>
    </lineage>
</organism>